<name>A0A328P8C1_9EURY</name>
<evidence type="ECO:0000313" key="2">
    <source>
        <dbReference type="EMBL" id="RAO78607.1"/>
    </source>
</evidence>
<dbReference type="Pfam" id="PF02514">
    <property type="entry name" value="CobN-Mg_chel"/>
    <property type="match status" value="1"/>
</dbReference>
<dbReference type="CDD" id="cd10150">
    <property type="entry name" value="CobN_like"/>
    <property type="match status" value="1"/>
</dbReference>
<feature type="domain" description="CobN/magnesium chelatase" evidence="1">
    <location>
        <begin position="161"/>
        <end position="1173"/>
    </location>
</feature>
<organism evidence="2 3">
    <name type="scientific">Methanothermobacter tenebrarum</name>
    <dbReference type="NCBI Taxonomy" id="680118"/>
    <lineage>
        <taxon>Archaea</taxon>
        <taxon>Methanobacteriati</taxon>
        <taxon>Methanobacteriota</taxon>
        <taxon>Methanomada group</taxon>
        <taxon>Methanobacteria</taxon>
        <taxon>Methanobacteriales</taxon>
        <taxon>Methanobacteriaceae</taxon>
        <taxon>Methanothermobacter</taxon>
    </lineage>
</organism>
<dbReference type="EMBL" id="QLOE01000010">
    <property type="protein sequence ID" value="RAO78607.1"/>
    <property type="molecule type" value="Genomic_DNA"/>
</dbReference>
<dbReference type="PANTHER" id="PTHR44119:SF1">
    <property type="entry name" value="MAGNESIUM-CHELATASE SUBUNIT CHLH, CHLOROPLASTIC"/>
    <property type="match status" value="1"/>
</dbReference>
<comment type="caution">
    <text evidence="2">The sequence shown here is derived from an EMBL/GenBank/DDBJ whole genome shotgun (WGS) entry which is preliminary data.</text>
</comment>
<dbReference type="InterPro" id="IPR003672">
    <property type="entry name" value="CobN/Mg_chltase"/>
</dbReference>
<accession>A0A328P8C1</accession>
<keyword evidence="3" id="KW-1185">Reference proteome</keyword>
<gene>
    <name evidence="2" type="ORF">DPC56_07030</name>
</gene>
<dbReference type="AlphaFoldDB" id="A0A328P8C1"/>
<evidence type="ECO:0000313" key="3">
    <source>
        <dbReference type="Proteomes" id="UP000249782"/>
    </source>
</evidence>
<dbReference type="PANTHER" id="PTHR44119">
    <property type="entry name" value="MAGNESIUM-CHELATASE SUBUNIT CHLH, CHLOROPLASTIC"/>
    <property type="match status" value="1"/>
</dbReference>
<reference evidence="2 3" key="1">
    <citation type="submission" date="2018-06" db="EMBL/GenBank/DDBJ databases">
        <title>Draft genome sequence of hyperthermophilic methanogen Methanothermobacter tenebrarum sp. MCM-B 1447.</title>
        <authorList>
            <person name="Pore S.D."/>
            <person name="Dagar S."/>
            <person name="Dhakephalkar P.K."/>
        </authorList>
    </citation>
    <scope>NUCLEOTIDE SEQUENCE [LARGE SCALE GENOMIC DNA]</scope>
    <source>
        <strain evidence="2 3">MCM B 1447</strain>
    </source>
</reference>
<proteinExistence type="predicted"/>
<dbReference type="Proteomes" id="UP000249782">
    <property type="component" value="Unassembled WGS sequence"/>
</dbReference>
<evidence type="ECO:0000259" key="1">
    <source>
        <dbReference type="Pfam" id="PF02514"/>
    </source>
</evidence>
<protein>
    <submittedName>
        <fullName evidence="2">Magnesium chelatase</fullName>
    </submittedName>
</protein>
<sequence length="1189" mass="138175">MVGRSFILNKILAITTINNTISLKDALNKIKDKYGDILKIKKIYLDKYEDPKVPLDDIKKDIMESDVILVDIRGDERLGRELPHLLAGEKKTVISLVWGSQRILSLTRMGKLNLKELIKEFQKKGANIDPLIREDELKNIIEIHGSEEIKEDLKRWLRILEYYKQGDPENLKNMLLYILREYCNTKIGKIPKPEKMPKYGLYHPYKGIYKDLEEYKAASGFNPELDTVGILFYSGMHFDDTRPLVESLYENLYDKVNCIMVFSDGIEHNIKALREYMMDIDLFINLQYFQLHGGPYGGDPKITYQLLEEINAPYLICLRGYETDLDEWETSDESLKPMEVILAVILPELDGGIEPFFTAAMRTKDDKDLGEVRIVEVVPERMEKFSKRILNWLKLKNKENHEKKIAIIIYNYPPGEGNLGNAGYLDVFKSLERFLKKLKKHGYKVKIPEKNLKDLLLENGIMNTPRYLERSGHHLNIEEYTSWFNKLPEKIQENIIEYWGEPPGNIMTDQEGITLPILDLGRIYLCVQPSRGVHEDPENYHSKDLPPHHQYLAFYHYLEDILKVDALIHFGMHGTLEFTPGKEIGLSSSCYPDLLIGTTPNIYYYWVGNTSESTIAKRRSYALCISHASPPMRPSNLYGEYLILEDLIEQYKEDKEKETLKLIEEKAKTLNMPTDLNEIEKELQRMKKRLIPSGLHYMDREWSLKEKIDYLLGVLRFDREYPSILKILSKKFKKASPEKLEKEAKKALKNILEGKIPEYLPKDYIEWVKKLSNTINFSSESKSLIKALNAEYIKPNRGGDPIKDPETYPTGYSMFAFDPMKIPTVASENRGRKAAELLIKQHLKEHGEYPESIGIILWGFETLKTGGDTISMILELLGLRLTRKYGPWVKKFEVIPLEELGRPRIDVLVNICGIFRDTLGTQIDLLNRAFKQVAELNEPEEMNYIRKHYLEDKSLARVFGPSPKEYATNLPQLIENSSWDEEGELSDAYTDCMSYAYLPDGIRREDEILKKHLARVDLVTQERDNVEYEVTDLDHYYEFLGGLSSSVKACKGKEATIKVIDSTEEELYIEDLDKTIERAARTRILNPRWLNGMLKHEFHGAKHIRDRIEHLLGFSATTNKVENWIYENVADKLILDPKMRKKLIENNPFATIEIGEILLESERRGYWKTSKEKIQKIRETLISIEYKLE</sequence>